<dbReference type="EMBL" id="BARV01009459">
    <property type="protein sequence ID" value="GAI16306.1"/>
    <property type="molecule type" value="Genomic_DNA"/>
</dbReference>
<feature type="non-terminal residue" evidence="1">
    <location>
        <position position="80"/>
    </location>
</feature>
<comment type="caution">
    <text evidence="1">The sequence shown here is derived from an EMBL/GenBank/DDBJ whole genome shotgun (WGS) entry which is preliminary data.</text>
</comment>
<gene>
    <name evidence="1" type="ORF">S06H3_18652</name>
</gene>
<evidence type="ECO:0000313" key="1">
    <source>
        <dbReference type="EMBL" id="GAI16306.1"/>
    </source>
</evidence>
<dbReference type="AlphaFoldDB" id="X1MDY0"/>
<sequence length="80" mass="8107">MPLQNPQDIAAHAALDTGVHGVGAATVCSETKAAALIATHAGLDSAHIVANGSYTGNAADVRNIPHGLGRIPQFVIIKKT</sequence>
<reference evidence="1" key="1">
    <citation type="journal article" date="2014" name="Front. Microbiol.">
        <title>High frequency of phylogenetically diverse reductive dehalogenase-homologous genes in deep subseafloor sedimentary metagenomes.</title>
        <authorList>
            <person name="Kawai M."/>
            <person name="Futagami T."/>
            <person name="Toyoda A."/>
            <person name="Takaki Y."/>
            <person name="Nishi S."/>
            <person name="Hori S."/>
            <person name="Arai W."/>
            <person name="Tsubouchi T."/>
            <person name="Morono Y."/>
            <person name="Uchiyama I."/>
            <person name="Ito T."/>
            <person name="Fujiyama A."/>
            <person name="Inagaki F."/>
            <person name="Takami H."/>
        </authorList>
    </citation>
    <scope>NUCLEOTIDE SEQUENCE</scope>
    <source>
        <strain evidence="1">Expedition CK06-06</strain>
    </source>
</reference>
<accession>X1MDY0</accession>
<organism evidence="1">
    <name type="scientific">marine sediment metagenome</name>
    <dbReference type="NCBI Taxonomy" id="412755"/>
    <lineage>
        <taxon>unclassified sequences</taxon>
        <taxon>metagenomes</taxon>
        <taxon>ecological metagenomes</taxon>
    </lineage>
</organism>
<protein>
    <submittedName>
        <fullName evidence="1">Uncharacterized protein</fullName>
    </submittedName>
</protein>
<proteinExistence type="predicted"/>
<name>X1MDY0_9ZZZZ</name>